<proteinExistence type="predicted"/>
<reference evidence="1 2" key="3">
    <citation type="journal article" date="2004" name="Bioinformatics">
        <title>PHIRE, a deterministic approach to reveal regulatory elements in bacteriophage genomes.</title>
        <authorList>
            <person name="Lavigne R."/>
            <person name="Sun W.D."/>
            <person name="Volckaert G."/>
        </authorList>
    </citation>
    <scope>NUCLEOTIDE SEQUENCE [LARGE SCALE GENOMIC DNA]</scope>
</reference>
<dbReference type="RefSeq" id="YP_418202.1">
    <property type="nucleotide sequence ID" value="NC_007623.1"/>
</dbReference>
<dbReference type="OrthoDB" id="3783at10239"/>
<sequence>MSTTFLSFASIAKLHDNSLLTTSPIGELSNKSNSYAKDPGKFTLAANIPSATVLVNFYSETDGTEIVMPQAIAEAQIGVSNWLYEQALSGKITDSRPNTLALLKAQFTTNVVIEDVGEMVTNNTIWLPSFVRGYHVVGGDKQPFYLWMADAYFLIQYPRVQFTIIHPIPLNEMDNLMTMNYQQIAERFARETPTVIAQREHEATRNAGWPYTERNVEEFQILDLINTGKFNMGYWSILSWGNGTEAEDQLYEQIQDEILKDSKYPREDWEEKIPDLFNPLEFYAIPRFDMIGIVDRTTGASSFSPIVDRETEIDIAKQYLVPTIPEDFIIKSFQTLPMLYKSVQIGFVAKKNNRQGMQKIRSIVPQYQLIPSLDPDFGSMGEATMAFIRGMEDLVAAAEVVTPFSLLPPGVSRLTRLDKVCVAKRIGKVKYVMFTRWQMIQDGIVEED</sequence>
<evidence type="ECO:0000313" key="1">
    <source>
        <dbReference type="EMBL" id="CAG27263.1"/>
    </source>
</evidence>
<dbReference type="EMBL" id="AJ697969">
    <property type="protein sequence ID" value="CAG27263.1"/>
    <property type="molecule type" value="Genomic_DNA"/>
</dbReference>
<dbReference type="Proteomes" id="UP000001239">
    <property type="component" value="Segment"/>
</dbReference>
<protein>
    <recommendedName>
        <fullName evidence="3">Virion structural protein</fullName>
    </recommendedName>
</protein>
<reference evidence="1 2" key="4">
    <citation type="journal article" date="2005" name="J. Mol. Biol.">
        <title>Genome comparison of Pseudomonas aeruginosa large phages.</title>
        <authorList>
            <person name="Hertveldt K."/>
            <person name="Lavigne R."/>
            <person name="Pleteneva E."/>
            <person name="Sernova N."/>
            <person name="Kurochkina L."/>
            <person name="Korchevskii R."/>
            <person name="Robben J."/>
            <person name="Mesyanzhinov V."/>
            <person name="Krylov V.N."/>
            <person name="Volckaert G."/>
        </authorList>
    </citation>
    <scope>NUCLEOTIDE SEQUENCE</scope>
</reference>
<evidence type="ECO:0000313" key="2">
    <source>
        <dbReference type="Proteomes" id="UP000001239"/>
    </source>
</evidence>
<reference evidence="1 2" key="1">
    <citation type="journal article" date="2002" name="Genetika">
        <title>Phenogenetic characterization of a group of giant Phi KZ-like bacteriophages of Pseudomonas aeruginosa].</title>
        <authorList>
            <person name="Burkal'tseva M.V."/>
            <person name="Krylov V.N."/>
            <person name="Pleteneva E.A."/>
            <person name="Shaburova O.V."/>
            <person name="Krylov S.V."/>
            <person name="Volckaert G."/>
            <person name="Sykilinda N.N."/>
            <person name="Kurochkina L.P."/>
            <person name="Mesyanzhinov V.V."/>
        </authorList>
    </citation>
    <scope>NUCLEOTIDE SEQUENCE [LARGE SCALE GENOMIC DNA]</scope>
</reference>
<keyword evidence="2" id="KW-1185">Reference proteome</keyword>
<organism evidence="1 2">
    <name type="scientific">Pseudomonas phage EL</name>
    <dbReference type="NCBI Taxonomy" id="273133"/>
    <lineage>
        <taxon>Viruses</taxon>
        <taxon>Duplodnaviria</taxon>
        <taxon>Heunggongvirae</taxon>
        <taxon>Uroviricota</taxon>
        <taxon>Caudoviricetes</taxon>
        <taxon>Chimalliviridae</taxon>
        <taxon>Elvirus</taxon>
        <taxon>Elvirus EL</taxon>
    </lineage>
</organism>
<name>Q2Z0R2_9CAUD</name>
<accession>Q2Z0R2</accession>
<dbReference type="GeneID" id="5176679"/>
<dbReference type="KEGG" id="vg:5176679"/>
<reference evidence="1 2" key="2">
    <citation type="journal article" date="2003" name="Res. Microbiol.">
        <title>Myoviridae bacteriophages of Pseudomonas aeruginosa: a long and complex evolutionary pathway.</title>
        <authorList>
            <person name="Krylov V.N."/>
            <person name="Pleteneva E.A."/>
            <person name="Bourkalsteva M.V."/>
            <person name="Shaburova O.V."/>
            <person name="Volckaert G."/>
            <person name="Sykilinda N.N."/>
            <person name="Kurochkina L.P."/>
            <person name="Mesyanzhinov V.V."/>
        </authorList>
    </citation>
    <scope>NUCLEOTIDE SEQUENCE [LARGE SCALE GENOMIC DNA]</scope>
</reference>
<evidence type="ECO:0008006" key="3">
    <source>
        <dbReference type="Google" id="ProtNLM"/>
    </source>
</evidence>